<dbReference type="GO" id="GO:0003700">
    <property type="term" value="F:DNA-binding transcription factor activity"/>
    <property type="evidence" value="ECO:0007669"/>
    <property type="project" value="InterPro"/>
</dbReference>
<evidence type="ECO:0000256" key="3">
    <source>
        <dbReference type="ARBA" id="ARBA00023163"/>
    </source>
</evidence>
<evidence type="ECO:0000256" key="1">
    <source>
        <dbReference type="ARBA" id="ARBA00023015"/>
    </source>
</evidence>
<dbReference type="RefSeq" id="WP_109620863.1">
    <property type="nucleotide sequence ID" value="NZ_QGDO01000006.1"/>
</dbReference>
<evidence type="ECO:0000256" key="2">
    <source>
        <dbReference type="ARBA" id="ARBA00023125"/>
    </source>
</evidence>
<dbReference type="EMBL" id="QGDO01000006">
    <property type="protein sequence ID" value="PWJ39119.1"/>
    <property type="molecule type" value="Genomic_DNA"/>
</dbReference>
<keyword evidence="1" id="KW-0805">Transcription regulation</keyword>
<keyword evidence="2 5" id="KW-0238">DNA-binding</keyword>
<dbReference type="InterPro" id="IPR036390">
    <property type="entry name" value="WH_DNA-bd_sf"/>
</dbReference>
<name>A0A315ZTW4_SEDFL</name>
<sequence>MNAYQSEKQKKSIDFSIKATWLAISKMYNVLGGDYDITHSTGFVLLNIDKEHGTPATKIAPMMGMEARSLTRMLKTMEEKGFIYREADEHDRRKVMIKLTEEGRRRREMSKQTVKVFQGRINDVVTDREMQNFFKVIDKIHGVINHQQSMLQEIQSNLALKGIKDEDLKKA</sequence>
<dbReference type="PANTHER" id="PTHR42756">
    <property type="entry name" value="TRANSCRIPTIONAL REGULATOR, MARR"/>
    <property type="match status" value="1"/>
</dbReference>
<dbReference type="OrthoDB" id="1467380at2"/>
<dbReference type="PRINTS" id="PR00598">
    <property type="entry name" value="HTHMARR"/>
</dbReference>
<reference evidence="5 6" key="1">
    <citation type="submission" date="2018-03" db="EMBL/GenBank/DDBJ databases">
        <title>Genomic Encyclopedia of Archaeal and Bacterial Type Strains, Phase II (KMG-II): from individual species to whole genera.</title>
        <authorList>
            <person name="Goeker M."/>
        </authorList>
    </citation>
    <scope>NUCLEOTIDE SEQUENCE [LARGE SCALE GENOMIC DNA]</scope>
    <source>
        <strain evidence="5 6">DSM 28229</strain>
    </source>
</reference>
<dbReference type="GO" id="GO:0003677">
    <property type="term" value="F:DNA binding"/>
    <property type="evidence" value="ECO:0007669"/>
    <property type="project" value="UniProtKB-KW"/>
</dbReference>
<dbReference type="Proteomes" id="UP000245535">
    <property type="component" value="Unassembled WGS sequence"/>
</dbReference>
<keyword evidence="3" id="KW-0804">Transcription</keyword>
<protein>
    <submittedName>
        <fullName evidence="5">DNA-binding MarR family transcriptional regulator</fullName>
    </submittedName>
</protein>
<dbReference type="Gene3D" id="1.10.10.10">
    <property type="entry name" value="Winged helix-like DNA-binding domain superfamily/Winged helix DNA-binding domain"/>
    <property type="match status" value="1"/>
</dbReference>
<dbReference type="PROSITE" id="PS01117">
    <property type="entry name" value="HTH_MARR_1"/>
    <property type="match status" value="1"/>
</dbReference>
<gene>
    <name evidence="5" type="ORF">BC781_10620</name>
</gene>
<comment type="caution">
    <text evidence="5">The sequence shown here is derived from an EMBL/GenBank/DDBJ whole genome shotgun (WGS) entry which is preliminary data.</text>
</comment>
<organism evidence="5 6">
    <name type="scientific">Sediminitomix flava</name>
    <dbReference type="NCBI Taxonomy" id="379075"/>
    <lineage>
        <taxon>Bacteria</taxon>
        <taxon>Pseudomonadati</taxon>
        <taxon>Bacteroidota</taxon>
        <taxon>Cytophagia</taxon>
        <taxon>Cytophagales</taxon>
        <taxon>Flammeovirgaceae</taxon>
        <taxon>Sediminitomix</taxon>
    </lineage>
</organism>
<keyword evidence="6" id="KW-1185">Reference proteome</keyword>
<accession>A0A315ZTW4</accession>
<dbReference type="PROSITE" id="PS50995">
    <property type="entry name" value="HTH_MARR_2"/>
    <property type="match status" value="1"/>
</dbReference>
<dbReference type="Pfam" id="PF01047">
    <property type="entry name" value="MarR"/>
    <property type="match status" value="1"/>
</dbReference>
<dbReference type="AlphaFoldDB" id="A0A315ZTW4"/>
<proteinExistence type="predicted"/>
<dbReference type="PANTHER" id="PTHR42756:SF1">
    <property type="entry name" value="TRANSCRIPTIONAL REPRESSOR OF EMRAB OPERON"/>
    <property type="match status" value="1"/>
</dbReference>
<evidence type="ECO:0000313" key="6">
    <source>
        <dbReference type="Proteomes" id="UP000245535"/>
    </source>
</evidence>
<dbReference type="InterPro" id="IPR000835">
    <property type="entry name" value="HTH_MarR-typ"/>
</dbReference>
<dbReference type="InterPro" id="IPR036388">
    <property type="entry name" value="WH-like_DNA-bd_sf"/>
</dbReference>
<dbReference type="SMART" id="SM00347">
    <property type="entry name" value="HTH_MARR"/>
    <property type="match status" value="1"/>
</dbReference>
<dbReference type="InterPro" id="IPR023187">
    <property type="entry name" value="Tscrpt_reg_MarR-type_CS"/>
</dbReference>
<evidence type="ECO:0000259" key="4">
    <source>
        <dbReference type="PROSITE" id="PS50995"/>
    </source>
</evidence>
<evidence type="ECO:0000313" key="5">
    <source>
        <dbReference type="EMBL" id="PWJ39119.1"/>
    </source>
</evidence>
<feature type="domain" description="HTH marR-type" evidence="4">
    <location>
        <begin position="1"/>
        <end position="142"/>
    </location>
</feature>
<dbReference type="SUPFAM" id="SSF46785">
    <property type="entry name" value="Winged helix' DNA-binding domain"/>
    <property type="match status" value="1"/>
</dbReference>